<dbReference type="PROSITE" id="PS50887">
    <property type="entry name" value="GGDEF"/>
    <property type="match status" value="1"/>
</dbReference>
<comment type="caution">
    <text evidence="5">The sequence shown here is derived from an EMBL/GenBank/DDBJ whole genome shotgun (WGS) entry which is preliminary data.</text>
</comment>
<name>A0A7C3C0J1_9BACT</name>
<evidence type="ECO:0000256" key="3">
    <source>
        <dbReference type="SAM" id="Phobius"/>
    </source>
</evidence>
<feature type="domain" description="GGDEF" evidence="4">
    <location>
        <begin position="267"/>
        <end position="404"/>
    </location>
</feature>
<feature type="transmembrane region" description="Helical" evidence="3">
    <location>
        <begin position="186"/>
        <end position="209"/>
    </location>
</feature>
<feature type="transmembrane region" description="Helical" evidence="3">
    <location>
        <begin position="13"/>
        <end position="35"/>
    </location>
</feature>
<dbReference type="SMART" id="SM00267">
    <property type="entry name" value="GGDEF"/>
    <property type="match status" value="1"/>
</dbReference>
<dbReference type="Gene3D" id="3.30.70.270">
    <property type="match status" value="1"/>
</dbReference>
<dbReference type="Pfam" id="PF12729">
    <property type="entry name" value="4HB_MCP_1"/>
    <property type="match status" value="1"/>
</dbReference>
<dbReference type="NCBIfam" id="TIGR00254">
    <property type="entry name" value="GGDEF"/>
    <property type="match status" value="1"/>
</dbReference>
<dbReference type="GO" id="GO:1902201">
    <property type="term" value="P:negative regulation of bacterial-type flagellum-dependent cell motility"/>
    <property type="evidence" value="ECO:0007669"/>
    <property type="project" value="TreeGrafter"/>
</dbReference>
<dbReference type="InterPro" id="IPR029787">
    <property type="entry name" value="Nucleotide_cyclase"/>
</dbReference>
<dbReference type="CDD" id="cd01949">
    <property type="entry name" value="GGDEF"/>
    <property type="match status" value="1"/>
</dbReference>
<dbReference type="EMBL" id="DRNH01000277">
    <property type="protein sequence ID" value="HFB54099.1"/>
    <property type="molecule type" value="Genomic_DNA"/>
</dbReference>
<dbReference type="Proteomes" id="UP000886390">
    <property type="component" value="Unassembled WGS sequence"/>
</dbReference>
<gene>
    <name evidence="5" type="ORF">ENJ67_05135</name>
</gene>
<evidence type="ECO:0000256" key="2">
    <source>
        <dbReference type="ARBA" id="ARBA00034247"/>
    </source>
</evidence>
<dbReference type="PANTHER" id="PTHR45138">
    <property type="entry name" value="REGULATORY COMPONENTS OF SENSORY TRANSDUCTION SYSTEM"/>
    <property type="match status" value="1"/>
</dbReference>
<evidence type="ECO:0000256" key="1">
    <source>
        <dbReference type="ARBA" id="ARBA00012528"/>
    </source>
</evidence>
<dbReference type="GO" id="GO:0052621">
    <property type="term" value="F:diguanylate cyclase activity"/>
    <property type="evidence" value="ECO:0007669"/>
    <property type="project" value="UniProtKB-EC"/>
</dbReference>
<organism evidence="5">
    <name type="scientific">Sulfurimonas autotrophica</name>
    <dbReference type="NCBI Taxonomy" id="202747"/>
    <lineage>
        <taxon>Bacteria</taxon>
        <taxon>Pseudomonadati</taxon>
        <taxon>Campylobacterota</taxon>
        <taxon>Epsilonproteobacteria</taxon>
        <taxon>Campylobacterales</taxon>
        <taxon>Sulfurimonadaceae</taxon>
        <taxon>Sulfurimonas</taxon>
    </lineage>
</organism>
<dbReference type="InterPro" id="IPR000160">
    <property type="entry name" value="GGDEF_dom"/>
</dbReference>
<dbReference type="GO" id="GO:0043709">
    <property type="term" value="P:cell adhesion involved in single-species biofilm formation"/>
    <property type="evidence" value="ECO:0007669"/>
    <property type="project" value="TreeGrafter"/>
</dbReference>
<comment type="catalytic activity">
    <reaction evidence="2">
        <text>2 GTP = 3',3'-c-di-GMP + 2 diphosphate</text>
        <dbReference type="Rhea" id="RHEA:24898"/>
        <dbReference type="ChEBI" id="CHEBI:33019"/>
        <dbReference type="ChEBI" id="CHEBI:37565"/>
        <dbReference type="ChEBI" id="CHEBI:58805"/>
        <dbReference type="EC" id="2.7.7.65"/>
    </reaction>
</comment>
<sequence>MQFIEALKLRSKLLFLFLLITIGLISVGVMGTTYINAMKKNIDSLYFGSLVPVTELNEILQKYHNGLADTVYKASRNEMSSSEIVFNLEDALRDIEKKWQSYMSHFKSEDEMEYVEYTNMEIKSTNRYFKQILYAAKNGKDLQGVSINTLEKKVEYIHRVLQKLINYEVNVANYERKKFLHTYKAMLLQIGFILSAIILGILAILFYVFKSIQKDHTKLEIAAKKLKIANKKLENASYTDSLTGLHNRRYFNFIYERELKRAKRNKSYITFMMLDIDYFKQYNDTYGHVEGDFALKSVAKVLKDTLKRPSDYVFRLGGEEFGVLLSDTDESSSAKLAREICDAVRGRELKHENSKAGEFVTISIGVVCCVADDALDDEVLISRADEMLYEAKESGRDRYIITSNVSSATTKHMSEAKIA</sequence>
<dbReference type="AlphaFoldDB" id="A0A7C3C0J1"/>
<protein>
    <recommendedName>
        <fullName evidence="1">diguanylate cyclase</fullName>
        <ecNumber evidence="1">2.7.7.65</ecNumber>
    </recommendedName>
</protein>
<dbReference type="GO" id="GO:0005886">
    <property type="term" value="C:plasma membrane"/>
    <property type="evidence" value="ECO:0007669"/>
    <property type="project" value="TreeGrafter"/>
</dbReference>
<dbReference type="InterPro" id="IPR024478">
    <property type="entry name" value="HlyB_4HB_MCP"/>
</dbReference>
<keyword evidence="3" id="KW-1133">Transmembrane helix</keyword>
<evidence type="ECO:0000313" key="5">
    <source>
        <dbReference type="EMBL" id="HFB54099.1"/>
    </source>
</evidence>
<dbReference type="InterPro" id="IPR043128">
    <property type="entry name" value="Rev_trsase/Diguanyl_cyclase"/>
</dbReference>
<reference evidence="5" key="1">
    <citation type="journal article" date="2020" name="mSystems">
        <title>Genome- and Community-Level Interaction Insights into Carbon Utilization and Element Cycling Functions of Hydrothermarchaeota in Hydrothermal Sediment.</title>
        <authorList>
            <person name="Zhou Z."/>
            <person name="Liu Y."/>
            <person name="Xu W."/>
            <person name="Pan J."/>
            <person name="Luo Z.H."/>
            <person name="Li M."/>
        </authorList>
    </citation>
    <scope>NUCLEOTIDE SEQUENCE [LARGE SCALE GENOMIC DNA]</scope>
    <source>
        <strain evidence="5">HyVt-507</strain>
    </source>
</reference>
<keyword evidence="3" id="KW-0472">Membrane</keyword>
<accession>A0A7C3C0J1</accession>
<dbReference type="EC" id="2.7.7.65" evidence="1"/>
<dbReference type="FunFam" id="3.30.70.270:FF:000001">
    <property type="entry name" value="Diguanylate cyclase domain protein"/>
    <property type="match status" value="1"/>
</dbReference>
<keyword evidence="3" id="KW-0812">Transmembrane</keyword>
<dbReference type="SUPFAM" id="SSF55073">
    <property type="entry name" value="Nucleotide cyclase"/>
    <property type="match status" value="1"/>
</dbReference>
<dbReference type="PANTHER" id="PTHR45138:SF9">
    <property type="entry name" value="DIGUANYLATE CYCLASE DGCM-RELATED"/>
    <property type="match status" value="1"/>
</dbReference>
<dbReference type="Pfam" id="PF00990">
    <property type="entry name" value="GGDEF"/>
    <property type="match status" value="1"/>
</dbReference>
<proteinExistence type="predicted"/>
<dbReference type="InterPro" id="IPR050469">
    <property type="entry name" value="Diguanylate_Cyclase"/>
</dbReference>
<evidence type="ECO:0000259" key="4">
    <source>
        <dbReference type="PROSITE" id="PS50887"/>
    </source>
</evidence>